<organism evidence="2 3">
    <name type="scientific">Cinara cedri</name>
    <dbReference type="NCBI Taxonomy" id="506608"/>
    <lineage>
        <taxon>Eukaryota</taxon>
        <taxon>Metazoa</taxon>
        <taxon>Ecdysozoa</taxon>
        <taxon>Arthropoda</taxon>
        <taxon>Hexapoda</taxon>
        <taxon>Insecta</taxon>
        <taxon>Pterygota</taxon>
        <taxon>Neoptera</taxon>
        <taxon>Paraneoptera</taxon>
        <taxon>Hemiptera</taxon>
        <taxon>Sternorrhyncha</taxon>
        <taxon>Aphidomorpha</taxon>
        <taxon>Aphidoidea</taxon>
        <taxon>Aphididae</taxon>
        <taxon>Lachninae</taxon>
        <taxon>Cinara</taxon>
    </lineage>
</organism>
<dbReference type="EMBL" id="CABPRJ010000954">
    <property type="protein sequence ID" value="VVC32257.1"/>
    <property type="molecule type" value="Genomic_DNA"/>
</dbReference>
<name>A0A5E4MJ48_9HEMI</name>
<proteinExistence type="predicted"/>
<evidence type="ECO:0000313" key="2">
    <source>
        <dbReference type="EMBL" id="VVC32257.1"/>
    </source>
</evidence>
<feature type="compositionally biased region" description="Basic and acidic residues" evidence="1">
    <location>
        <begin position="202"/>
        <end position="212"/>
    </location>
</feature>
<feature type="region of interest" description="Disordered" evidence="1">
    <location>
        <begin position="200"/>
        <end position="219"/>
    </location>
</feature>
<evidence type="ECO:0000313" key="3">
    <source>
        <dbReference type="Proteomes" id="UP000325440"/>
    </source>
</evidence>
<reference evidence="2 3" key="1">
    <citation type="submission" date="2019-08" db="EMBL/GenBank/DDBJ databases">
        <authorList>
            <person name="Alioto T."/>
            <person name="Alioto T."/>
            <person name="Gomez Garrido J."/>
        </authorList>
    </citation>
    <scope>NUCLEOTIDE SEQUENCE [LARGE SCALE GENOMIC DNA]</scope>
</reference>
<keyword evidence="3" id="KW-1185">Reference proteome</keyword>
<sequence>MPHLSTARENGHSDSRLKLFNGLFRWKKSEKEKQKARQLSKSEVCIATPMSVKTRNSCPASPALSIPRSRDVFQDMEALKISRHDNPYLQKKILASRESLLDDNSVVSETDNIDTMAQEYLADIGPGALIELHQHMVRSPPPTTWPRIPIFKYEEKDQTQELYGDRCKSPQARSLFHSSCSSASSSCVVSPRYNHQFRCHRSASESRDREKGSISSLFNPSSLLSLTDKCRPHNRSSEENQKLV</sequence>
<accession>A0A5E4MJ48</accession>
<dbReference type="AlphaFoldDB" id="A0A5E4MJ48"/>
<dbReference type="Proteomes" id="UP000325440">
    <property type="component" value="Unassembled WGS sequence"/>
</dbReference>
<evidence type="ECO:0000256" key="1">
    <source>
        <dbReference type="SAM" id="MobiDB-lite"/>
    </source>
</evidence>
<protein>
    <submittedName>
        <fullName evidence="2">Uncharacterized protein</fullName>
    </submittedName>
</protein>
<dbReference type="OrthoDB" id="6620223at2759"/>
<gene>
    <name evidence="2" type="ORF">CINCED_3A015257</name>
</gene>